<gene>
    <name evidence="2" type="ORF">CLUMA_CG001848</name>
</gene>
<protein>
    <submittedName>
        <fullName evidence="2">CLUMA_CG001848, isoform A</fullName>
    </submittedName>
</protein>
<feature type="region of interest" description="Disordered" evidence="1">
    <location>
        <begin position="1073"/>
        <end position="1102"/>
    </location>
</feature>
<dbReference type="Proteomes" id="UP000183832">
    <property type="component" value="Unassembled WGS sequence"/>
</dbReference>
<dbReference type="Gene3D" id="3.10.20.90">
    <property type="entry name" value="Phosphatidylinositol 3-kinase Catalytic Subunit, Chain A, domain 1"/>
    <property type="match status" value="1"/>
</dbReference>
<dbReference type="EMBL" id="CVRI01000006">
    <property type="protein sequence ID" value="CRK88063.1"/>
    <property type="molecule type" value="Genomic_DNA"/>
</dbReference>
<evidence type="ECO:0000313" key="2">
    <source>
        <dbReference type="EMBL" id="CRK88063.1"/>
    </source>
</evidence>
<sequence>MHGLSTLNRLLGKKNKEGSRTSNNLSKSTTNLDTSSQHNKITPIVVNNAPFEQTFRVTVYLPKNQLYVERIGAKTKLSTLMERICENKHLIADKVEFRHPGDMSQVFDNDKTIGEVGLNELKLVLKTESHFNTDFRRFHADDVIKYKSTVPESVSSSEISRNYNKKPSPYSSTTSLNSLDSTGMNSSGKIQPPVAPARKKRAAPRPPSQNSIPEQEIFSKTLNVFKEPHSILPMKNFHVSSPQLNNNHLELKSDKNNNNIEREGNRLNAITRPTSMYVTNTNENVQNNSNGHHQRTSSESSEVTNILHERQNSNSFERKKKPAPVPPKRVHKPVPSPRTVQDELKSSTITEIKEMDDEQEKIDSSCSRSDEMKVVVESSEKTKVEEKSSADNGNVSKTMLNNVQKVEDFSSMDSTSDGPISIQIISNDSSIDPVTDEMTLSSHNSSKLPSTVSKVHIKLDDESRRSSSEDEMTVNIYNVTKSVVKVEKPKNEVIVETKEIVEIIQETQKEVQERPQSPLWTYTLPAPPKINDDESDKSTEVITSDLEDGYLGNGKTIVNVVSQPSQVTIEKKIQENEVTVESFQRSRLLISRSDSFHSIGQGRKNSYDNHQQGKALNTPQRSTSFLSLIQSQKSEVHHHNKINSNNDNNMLYNRQRSTSELSISDVPSLQSIEVLKNILNSSSRKESLPNEMKIDVNEKKMIEKENVSVERQTSFEMVKKQNEIQQNSTKIVEKKVEEVKFSKPVVVVESKQQPTTTVVETTTTPAKPTENQWRYRGPPKINLSTWNERPTSKVIIAADSDYKFGGVANPLPSEIKRQQQQQDITSKRHTIHISDETIVKKEVEKHLPKVLGVEYKKDLPSAPSSVVTLRNPSSEIVTKSTSKTTIINIKPRPMSMEVSNNYSTLAMSTDRSPTQQSSIAYNRLNSNAKKFTPVVHGFKLNNIKESDHVDSSSQVVKKDVEKKMIVPPSVPAKPAFLRSTSAGDITRPTKLSVAEIKLDNNSDNSPALDFPFSQTSLRRTGLKEKILSTDKETKSMFGKVVEPKPEVVIRYHNNNNNSNGEKMFERSAARQLSQPVPVPPKPPTTASMNFRKSAPVTGMETRNQLLDAIKNFDKDSLRRK</sequence>
<name>A0A1J1HJ64_9DIPT</name>
<organism evidence="2 3">
    <name type="scientific">Clunio marinus</name>
    <dbReference type="NCBI Taxonomy" id="568069"/>
    <lineage>
        <taxon>Eukaryota</taxon>
        <taxon>Metazoa</taxon>
        <taxon>Ecdysozoa</taxon>
        <taxon>Arthropoda</taxon>
        <taxon>Hexapoda</taxon>
        <taxon>Insecta</taxon>
        <taxon>Pterygota</taxon>
        <taxon>Neoptera</taxon>
        <taxon>Endopterygota</taxon>
        <taxon>Diptera</taxon>
        <taxon>Nematocera</taxon>
        <taxon>Chironomoidea</taxon>
        <taxon>Chironomidae</taxon>
        <taxon>Clunio</taxon>
    </lineage>
</organism>
<feature type="region of interest" description="Disordered" evidence="1">
    <location>
        <begin position="155"/>
        <end position="216"/>
    </location>
</feature>
<accession>A0A1J1HJ64</accession>
<proteinExistence type="predicted"/>
<feature type="compositionally biased region" description="Polar residues" evidence="1">
    <location>
        <begin position="608"/>
        <end position="620"/>
    </location>
</feature>
<dbReference type="AlphaFoldDB" id="A0A1J1HJ64"/>
<feature type="compositionally biased region" description="Low complexity" evidence="1">
    <location>
        <begin position="757"/>
        <end position="770"/>
    </location>
</feature>
<feature type="region of interest" description="Disordered" evidence="1">
    <location>
        <begin position="514"/>
        <end position="537"/>
    </location>
</feature>
<feature type="region of interest" description="Disordered" evidence="1">
    <location>
        <begin position="355"/>
        <end position="395"/>
    </location>
</feature>
<reference evidence="2 3" key="1">
    <citation type="submission" date="2015-04" db="EMBL/GenBank/DDBJ databases">
        <authorList>
            <person name="Syromyatnikov M.Y."/>
            <person name="Popov V.N."/>
        </authorList>
    </citation>
    <scope>NUCLEOTIDE SEQUENCE [LARGE SCALE GENOMIC DNA]</scope>
</reference>
<feature type="compositionally biased region" description="Polar residues" evidence="1">
    <location>
        <begin position="20"/>
        <end position="36"/>
    </location>
</feature>
<feature type="region of interest" description="Disordered" evidence="1">
    <location>
        <begin position="757"/>
        <end position="778"/>
    </location>
</feature>
<feature type="compositionally biased region" description="Low complexity" evidence="1">
    <location>
        <begin position="281"/>
        <end position="290"/>
    </location>
</feature>
<feature type="region of interest" description="Disordered" evidence="1">
    <location>
        <begin position="1"/>
        <end position="36"/>
    </location>
</feature>
<dbReference type="STRING" id="568069.A0A1J1HJ64"/>
<evidence type="ECO:0000313" key="3">
    <source>
        <dbReference type="Proteomes" id="UP000183832"/>
    </source>
</evidence>
<feature type="region of interest" description="Disordered" evidence="1">
    <location>
        <begin position="281"/>
        <end position="343"/>
    </location>
</feature>
<feature type="region of interest" description="Disordered" evidence="1">
    <location>
        <begin position="600"/>
        <end position="620"/>
    </location>
</feature>
<evidence type="ECO:0000256" key="1">
    <source>
        <dbReference type="SAM" id="MobiDB-lite"/>
    </source>
</evidence>
<feature type="compositionally biased region" description="Basic and acidic residues" evidence="1">
    <location>
        <begin position="368"/>
        <end position="389"/>
    </location>
</feature>
<dbReference type="OrthoDB" id="8882621at2759"/>
<keyword evidence="3" id="KW-1185">Reference proteome</keyword>
<feature type="compositionally biased region" description="Low complexity" evidence="1">
    <location>
        <begin position="171"/>
        <end position="182"/>
    </location>
</feature>
<feature type="compositionally biased region" description="Basic residues" evidence="1">
    <location>
        <begin position="318"/>
        <end position="332"/>
    </location>
</feature>